<name>A0A2Z6RW26_9GLOM</name>
<reference evidence="2 4" key="1">
    <citation type="submission" date="2017-11" db="EMBL/GenBank/DDBJ databases">
        <title>The genome of Rhizophagus clarus HR1 reveals common genetic basis of auxotrophy among arbuscular mycorrhizal fungi.</title>
        <authorList>
            <person name="Kobayashi Y."/>
        </authorList>
    </citation>
    <scope>NUCLEOTIDE SEQUENCE [LARGE SCALE GENOMIC DNA]</scope>
    <source>
        <strain evidence="2 4">HR1</strain>
    </source>
</reference>
<feature type="transmembrane region" description="Helical" evidence="1">
    <location>
        <begin position="137"/>
        <end position="158"/>
    </location>
</feature>
<dbReference type="EMBL" id="BLAL01000218">
    <property type="protein sequence ID" value="GES92861.1"/>
    <property type="molecule type" value="Genomic_DNA"/>
</dbReference>
<gene>
    <name evidence="3" type="ORF">RCL2_001961700</name>
    <name evidence="2" type="ORF">RclHR1_03950008</name>
</gene>
<feature type="transmembrane region" description="Helical" evidence="1">
    <location>
        <begin position="82"/>
        <end position="102"/>
    </location>
</feature>
<dbReference type="EMBL" id="BEXD01003279">
    <property type="protein sequence ID" value="GBC00712.1"/>
    <property type="molecule type" value="Genomic_DNA"/>
</dbReference>
<proteinExistence type="predicted"/>
<accession>A0A2Z6RW26</accession>
<organism evidence="2 4">
    <name type="scientific">Rhizophagus clarus</name>
    <dbReference type="NCBI Taxonomy" id="94130"/>
    <lineage>
        <taxon>Eukaryota</taxon>
        <taxon>Fungi</taxon>
        <taxon>Fungi incertae sedis</taxon>
        <taxon>Mucoromycota</taxon>
        <taxon>Glomeromycotina</taxon>
        <taxon>Glomeromycetes</taxon>
        <taxon>Glomerales</taxon>
        <taxon>Glomeraceae</taxon>
        <taxon>Rhizophagus</taxon>
    </lineage>
</organism>
<keyword evidence="1" id="KW-0472">Membrane</keyword>
<evidence type="ECO:0000313" key="3">
    <source>
        <dbReference type="EMBL" id="GES92861.1"/>
    </source>
</evidence>
<dbReference type="Proteomes" id="UP000247702">
    <property type="component" value="Unassembled WGS sequence"/>
</dbReference>
<comment type="caution">
    <text evidence="2">The sequence shown here is derived from an EMBL/GenBank/DDBJ whole genome shotgun (WGS) entry which is preliminary data.</text>
</comment>
<evidence type="ECO:0000313" key="4">
    <source>
        <dbReference type="Proteomes" id="UP000247702"/>
    </source>
</evidence>
<sequence length="176" mass="20747">MTKVSIIIYKIVFTLYLIACIGTEIWHVVTLHNIGDYNDYGVHPDNFIMIYSNAFYFFGNLLLITFTLYLMNEYNRSLWNYFVSYFYTQFVIILMMGCRYVIPHSHLGQIPFNCNFNHYLPDNIKIACKARFISCTMGFSTCILPFIPLLINGSYYLLKSLRSSVRNYLQHDLFVL</sequence>
<dbReference type="OrthoDB" id="2349998at2759"/>
<dbReference type="AlphaFoldDB" id="A0A2Z6RW26"/>
<keyword evidence="1" id="KW-0812">Transmembrane</keyword>
<reference evidence="3" key="2">
    <citation type="submission" date="2019-10" db="EMBL/GenBank/DDBJ databases">
        <title>Conservation and host-specific expression of non-tandemly repeated heterogenous ribosome RNA gene in arbuscular mycorrhizal fungi.</title>
        <authorList>
            <person name="Maeda T."/>
            <person name="Kobayashi Y."/>
            <person name="Nakagawa T."/>
            <person name="Ezawa T."/>
            <person name="Yamaguchi K."/>
            <person name="Bino T."/>
            <person name="Nishimoto Y."/>
            <person name="Shigenobu S."/>
            <person name="Kawaguchi M."/>
        </authorList>
    </citation>
    <scope>NUCLEOTIDE SEQUENCE</scope>
    <source>
        <strain evidence="3">HR1</strain>
    </source>
</reference>
<evidence type="ECO:0000313" key="2">
    <source>
        <dbReference type="EMBL" id="GBC00712.1"/>
    </source>
</evidence>
<feature type="transmembrane region" description="Helical" evidence="1">
    <location>
        <begin position="7"/>
        <end position="28"/>
    </location>
</feature>
<feature type="transmembrane region" description="Helical" evidence="1">
    <location>
        <begin position="48"/>
        <end position="70"/>
    </location>
</feature>
<dbReference type="Proteomes" id="UP000615446">
    <property type="component" value="Unassembled WGS sequence"/>
</dbReference>
<evidence type="ECO:0000256" key="1">
    <source>
        <dbReference type="SAM" id="Phobius"/>
    </source>
</evidence>
<keyword evidence="1" id="KW-1133">Transmembrane helix</keyword>
<keyword evidence="4" id="KW-1185">Reference proteome</keyword>
<protein>
    <submittedName>
        <fullName evidence="2">Uncharacterized protein</fullName>
    </submittedName>
</protein>